<name>A0AAV9JC12_9PEZI</name>
<keyword evidence="2" id="KW-1185">Reference proteome</keyword>
<organism evidence="1 2">
    <name type="scientific">Oleoguttula mirabilis</name>
    <dbReference type="NCBI Taxonomy" id="1507867"/>
    <lineage>
        <taxon>Eukaryota</taxon>
        <taxon>Fungi</taxon>
        <taxon>Dikarya</taxon>
        <taxon>Ascomycota</taxon>
        <taxon>Pezizomycotina</taxon>
        <taxon>Dothideomycetes</taxon>
        <taxon>Dothideomycetidae</taxon>
        <taxon>Mycosphaerellales</taxon>
        <taxon>Teratosphaeriaceae</taxon>
        <taxon>Oleoguttula</taxon>
    </lineage>
</organism>
<gene>
    <name evidence="1" type="ORF">LTR36_006259</name>
</gene>
<accession>A0AAV9JC12</accession>
<protein>
    <submittedName>
        <fullName evidence="1">Uncharacterized protein</fullName>
    </submittedName>
</protein>
<evidence type="ECO:0000313" key="1">
    <source>
        <dbReference type="EMBL" id="KAK4542687.1"/>
    </source>
</evidence>
<dbReference type="EMBL" id="JAVFHQ010000039">
    <property type="protein sequence ID" value="KAK4542687.1"/>
    <property type="molecule type" value="Genomic_DNA"/>
</dbReference>
<comment type="caution">
    <text evidence="1">The sequence shown here is derived from an EMBL/GenBank/DDBJ whole genome shotgun (WGS) entry which is preliminary data.</text>
</comment>
<reference evidence="1 2" key="1">
    <citation type="submission" date="2021-11" db="EMBL/GenBank/DDBJ databases">
        <title>Black yeast isolated from Biological Soil Crust.</title>
        <authorList>
            <person name="Kurbessoian T."/>
        </authorList>
    </citation>
    <scope>NUCLEOTIDE SEQUENCE [LARGE SCALE GENOMIC DNA]</scope>
    <source>
        <strain evidence="1 2">CCFEE 5522</strain>
    </source>
</reference>
<evidence type="ECO:0000313" key="2">
    <source>
        <dbReference type="Proteomes" id="UP001324427"/>
    </source>
</evidence>
<proteinExistence type="predicted"/>
<sequence length="101" mass="11320">MAGTGPQHYVEPDELGEERARELYQYYRPPTHERGLPTKDVVFLPYADTVLQAHCQLAALRLNVERAMICLVDKHTQFFLAEATKTLALEDSSQSDAGDGL</sequence>
<dbReference type="Proteomes" id="UP001324427">
    <property type="component" value="Unassembled WGS sequence"/>
</dbReference>
<dbReference type="AlphaFoldDB" id="A0AAV9JC12"/>